<evidence type="ECO:0000313" key="1">
    <source>
        <dbReference type="EMBL" id="WAA11798.1"/>
    </source>
</evidence>
<proteinExistence type="predicted"/>
<sequence length="400" mass="47214">MNEDINQMIASIHPERLNTYWPGFHPGPYAIYNDRNVYIMNHPHYKHRGNLFRRIKRTDDFKADTLILFDGQPTAIVSIDRYQDVDQLYAILIHELFHGFQYVQGEKRFPDELLGATYPISLENIQLRNEERMHLFHALMERSRKQKLRHIRDFISKRERRKQLMNNHLHYENLIETIEGPARYVEAKAYGDRCGLPLKKVAEEFGADLLDGIESSINIRKSCYSSGLFLCLLLDQLEINWHKDFMDADLSLYDFFKQKTNNHPISIIHISVNKETKQIASNIRNKKTEEFRSFYNQSGFQLTIRASMKISKLDPMNIVSLDQRLLHKNFVKIKIKETTVLFQKPVVTHFQENPWSCNEVQIMLEEKPKIQNGFLHLYSHRIKGTLEEKDGMLIFHPDAP</sequence>
<dbReference type="EMBL" id="CP106877">
    <property type="protein sequence ID" value="WAA11798.1"/>
    <property type="molecule type" value="Genomic_DNA"/>
</dbReference>
<reference evidence="1" key="1">
    <citation type="submission" date="2022-09" db="EMBL/GenBank/DDBJ databases">
        <title>Complete Genomes of Fervidibacillus albus and Fervidibacillus halotolerans isolated from tidal flat sediments.</title>
        <authorList>
            <person name="Kwon K.K."/>
            <person name="Yang S.-H."/>
            <person name="Park M.J."/>
            <person name="Oh H.-M."/>
        </authorList>
    </citation>
    <scope>NUCLEOTIDE SEQUENCE</scope>
    <source>
        <strain evidence="1">MEBiC13594</strain>
    </source>
</reference>
<organism evidence="1 2">
    <name type="scientific">Fervidibacillus halotolerans</name>
    <dbReference type="NCBI Taxonomy" id="2980027"/>
    <lineage>
        <taxon>Bacteria</taxon>
        <taxon>Bacillati</taxon>
        <taxon>Bacillota</taxon>
        <taxon>Bacilli</taxon>
        <taxon>Bacillales</taxon>
        <taxon>Bacillaceae</taxon>
        <taxon>Fervidibacillus</taxon>
    </lineage>
</organism>
<name>A0A9E8LXZ0_9BACI</name>
<evidence type="ECO:0008006" key="3">
    <source>
        <dbReference type="Google" id="ProtNLM"/>
    </source>
</evidence>
<evidence type="ECO:0000313" key="2">
    <source>
        <dbReference type="Proteomes" id="UP001164726"/>
    </source>
</evidence>
<keyword evidence="2" id="KW-1185">Reference proteome</keyword>
<dbReference type="Proteomes" id="UP001164726">
    <property type="component" value="Chromosome"/>
</dbReference>
<protein>
    <recommendedName>
        <fullName evidence="3">Peptide ABC transporter permease</fullName>
    </recommendedName>
</protein>
<dbReference type="KEGG" id="fhl:OE105_09245"/>
<dbReference type="RefSeq" id="WP_275419920.1">
    <property type="nucleotide sequence ID" value="NZ_CP106877.1"/>
</dbReference>
<gene>
    <name evidence="1" type="ORF">OE105_09245</name>
</gene>
<accession>A0A9E8LXZ0</accession>
<dbReference type="AlphaFoldDB" id="A0A9E8LXZ0"/>